<dbReference type="EMBL" id="AMGX01000026">
    <property type="protein sequence ID" value="EXJ63422.1"/>
    <property type="molecule type" value="Genomic_DNA"/>
</dbReference>
<dbReference type="SUPFAM" id="SSF51905">
    <property type="entry name" value="FAD/NAD(P)-binding domain"/>
    <property type="match status" value="1"/>
</dbReference>
<dbReference type="GeneID" id="19196160"/>
<dbReference type="Gene3D" id="3.50.50.60">
    <property type="entry name" value="FAD/NAD(P)-binding domain"/>
    <property type="match status" value="1"/>
</dbReference>
<name>W9W5Q6_9EURO</name>
<evidence type="ECO:0000313" key="1">
    <source>
        <dbReference type="EMBL" id="EXJ63422.1"/>
    </source>
</evidence>
<dbReference type="InterPro" id="IPR035959">
    <property type="entry name" value="RutC-like_sf"/>
</dbReference>
<proteinExistence type="predicted"/>
<dbReference type="OrthoDB" id="309640at2759"/>
<dbReference type="SUPFAM" id="SSF55298">
    <property type="entry name" value="YjgF-like"/>
    <property type="match status" value="1"/>
</dbReference>
<sequence>MVATAGQVGCDENRVFPEDLNDQIILAMENLARALEAAGASVKDVYKLVYHIIDYDPVNRIHAKHLEAFLKGGGGPLGCDRTSSMEANIFGFLESVSLGLADLLHANSVVLSSPVFRIAQSPEGVFVSAARGDFLCKRVIFSVQTILYRSITFDPPLPPAKLELAKHSVQSFSFKHIILYSEP</sequence>
<dbReference type="Pfam" id="PF01042">
    <property type="entry name" value="Ribonuc_L-PSP"/>
    <property type="match status" value="1"/>
</dbReference>
<dbReference type="AlphaFoldDB" id="W9W5Q6"/>
<dbReference type="HOGENOM" id="CLU_1475034_0_0_1"/>
<protein>
    <submittedName>
        <fullName evidence="1">Uncharacterized protein</fullName>
    </submittedName>
</protein>
<comment type="caution">
    <text evidence="1">The sequence shown here is derived from an EMBL/GenBank/DDBJ whole genome shotgun (WGS) entry which is preliminary data.</text>
</comment>
<evidence type="ECO:0000313" key="2">
    <source>
        <dbReference type="Proteomes" id="UP000019471"/>
    </source>
</evidence>
<reference evidence="1 2" key="1">
    <citation type="submission" date="2013-03" db="EMBL/GenBank/DDBJ databases">
        <title>The Genome Sequence of Cladophialophora psammophila CBS 110553.</title>
        <authorList>
            <consortium name="The Broad Institute Genomics Platform"/>
            <person name="Cuomo C."/>
            <person name="de Hoog S."/>
            <person name="Gorbushina A."/>
            <person name="Walker B."/>
            <person name="Young S.K."/>
            <person name="Zeng Q."/>
            <person name="Gargeya S."/>
            <person name="Fitzgerald M."/>
            <person name="Haas B."/>
            <person name="Abouelleil A."/>
            <person name="Allen A.W."/>
            <person name="Alvarado L."/>
            <person name="Arachchi H.M."/>
            <person name="Berlin A.M."/>
            <person name="Chapman S.B."/>
            <person name="Gainer-Dewar J."/>
            <person name="Goldberg J."/>
            <person name="Griggs A."/>
            <person name="Gujja S."/>
            <person name="Hansen M."/>
            <person name="Howarth C."/>
            <person name="Imamovic A."/>
            <person name="Ireland A."/>
            <person name="Larimer J."/>
            <person name="McCowan C."/>
            <person name="Murphy C."/>
            <person name="Pearson M."/>
            <person name="Poon T.W."/>
            <person name="Priest M."/>
            <person name="Roberts A."/>
            <person name="Saif S."/>
            <person name="Shea T."/>
            <person name="Sisk P."/>
            <person name="Sykes S."/>
            <person name="Wortman J."/>
            <person name="Nusbaum C."/>
            <person name="Birren B."/>
        </authorList>
    </citation>
    <scope>NUCLEOTIDE SEQUENCE [LARGE SCALE GENOMIC DNA]</scope>
    <source>
        <strain evidence="1 2">CBS 110553</strain>
    </source>
</reference>
<gene>
    <name evidence="1" type="ORF">A1O5_11471</name>
</gene>
<dbReference type="InterPro" id="IPR036188">
    <property type="entry name" value="FAD/NAD-bd_sf"/>
</dbReference>
<organism evidence="1 2">
    <name type="scientific">Cladophialophora psammophila CBS 110553</name>
    <dbReference type="NCBI Taxonomy" id="1182543"/>
    <lineage>
        <taxon>Eukaryota</taxon>
        <taxon>Fungi</taxon>
        <taxon>Dikarya</taxon>
        <taxon>Ascomycota</taxon>
        <taxon>Pezizomycotina</taxon>
        <taxon>Eurotiomycetes</taxon>
        <taxon>Chaetothyriomycetidae</taxon>
        <taxon>Chaetothyriales</taxon>
        <taxon>Herpotrichiellaceae</taxon>
        <taxon>Cladophialophora</taxon>
    </lineage>
</organism>
<dbReference type="Proteomes" id="UP000019471">
    <property type="component" value="Unassembled WGS sequence"/>
</dbReference>
<dbReference type="InterPro" id="IPR006175">
    <property type="entry name" value="YjgF/YER057c/UK114"/>
</dbReference>
<dbReference type="STRING" id="1182543.W9W5Q6"/>
<keyword evidence="2" id="KW-1185">Reference proteome</keyword>
<accession>W9W5Q6</accession>
<dbReference type="Gene3D" id="3.30.1330.40">
    <property type="entry name" value="RutC-like"/>
    <property type="match status" value="1"/>
</dbReference>
<dbReference type="RefSeq" id="XP_007750233.1">
    <property type="nucleotide sequence ID" value="XM_007752043.1"/>
</dbReference>